<dbReference type="InterPro" id="IPR003959">
    <property type="entry name" value="ATPase_AAA_core"/>
</dbReference>
<evidence type="ECO:0000313" key="3">
    <source>
        <dbReference type="Proteomes" id="UP000283983"/>
    </source>
</evidence>
<comment type="caution">
    <text evidence="2">The sequence shown here is derived from an EMBL/GenBank/DDBJ whole genome shotgun (WGS) entry which is preliminary data.</text>
</comment>
<dbReference type="AlphaFoldDB" id="A0A414NGJ5"/>
<name>A0A414NGJ5_9ACTN</name>
<dbReference type="SUPFAM" id="SSF52540">
    <property type="entry name" value="P-loop containing nucleoside triphosphate hydrolases"/>
    <property type="match status" value="1"/>
</dbReference>
<protein>
    <submittedName>
        <fullName evidence="2">ATP-binding protein</fullName>
    </submittedName>
</protein>
<dbReference type="PANTHER" id="PTHR40396">
    <property type="entry name" value="ATPASE-LIKE PROTEIN"/>
    <property type="match status" value="1"/>
</dbReference>
<evidence type="ECO:0000313" key="2">
    <source>
        <dbReference type="EMBL" id="RHF38868.1"/>
    </source>
</evidence>
<reference evidence="2 3" key="1">
    <citation type="submission" date="2018-08" db="EMBL/GenBank/DDBJ databases">
        <title>A genome reference for cultivated species of the human gut microbiota.</title>
        <authorList>
            <person name="Zou Y."/>
            <person name="Xue W."/>
            <person name="Luo G."/>
        </authorList>
    </citation>
    <scope>NUCLEOTIDE SEQUENCE [LARGE SCALE GENOMIC DNA]</scope>
    <source>
        <strain evidence="2 3">AM25-33</strain>
    </source>
</reference>
<dbReference type="RefSeq" id="WP_118103344.1">
    <property type="nucleotide sequence ID" value="NZ_CABJEU010000001.1"/>
</dbReference>
<dbReference type="InterPro" id="IPR027417">
    <property type="entry name" value="P-loop_NTPase"/>
</dbReference>
<dbReference type="GO" id="GO:0016887">
    <property type="term" value="F:ATP hydrolysis activity"/>
    <property type="evidence" value="ECO:0007669"/>
    <property type="project" value="InterPro"/>
</dbReference>
<dbReference type="Proteomes" id="UP000283983">
    <property type="component" value="Unassembled WGS sequence"/>
</dbReference>
<dbReference type="PANTHER" id="PTHR40396:SF1">
    <property type="entry name" value="ATPASE AAA-TYPE CORE DOMAIN-CONTAINING PROTEIN"/>
    <property type="match status" value="1"/>
</dbReference>
<dbReference type="Gene3D" id="3.40.50.300">
    <property type="entry name" value="P-loop containing nucleotide triphosphate hydrolases"/>
    <property type="match status" value="1"/>
</dbReference>
<sequence length="425" mass="47451">MLVEFSVENYGSIRDEQTVSFVASRYFKEADEWTVACGAPGLKSESILKAASFFGANASGKTTVVDALNHLQWLVRFSAGLMPDMMLPFNPFKLDSAHRSAPSAFKIIFTVDDVRYDYEVSHRSDRVMNEKLEKYETGRSQLMFHRYMDDSGSMQLKLTSKMSALKKIQQFLENKPTSLVLSRAAQEGFEPLMAPYNWIAKQLRFSEPDEKDASSFGPILDGAEGDDIRSDLIKIISHADLGIVGIKSKSEPFLERMSGIEQMLSQEALERLKDMPFKTAIFTHAAEDGSVDFESSGESVGTLAFLGVAADALIALRDGAVLCVDEIDRSLHPALVREIIRMFADEWINKKHAQLLFTAHTPQLMDELRRDQVWLTTKWGNGATTVESLSDYSVRKSERKSVGYELGRYGAVPYVDGIYSSLVGA</sequence>
<evidence type="ECO:0000259" key="1">
    <source>
        <dbReference type="Pfam" id="PF13304"/>
    </source>
</evidence>
<dbReference type="InParanoid" id="A0A414NGJ5"/>
<organism evidence="2 3">
    <name type="scientific">Collinsella intestinalis</name>
    <dbReference type="NCBI Taxonomy" id="147207"/>
    <lineage>
        <taxon>Bacteria</taxon>
        <taxon>Bacillati</taxon>
        <taxon>Actinomycetota</taxon>
        <taxon>Coriobacteriia</taxon>
        <taxon>Coriobacteriales</taxon>
        <taxon>Coriobacteriaceae</taxon>
        <taxon>Collinsella</taxon>
    </lineage>
</organism>
<dbReference type="Pfam" id="PF13304">
    <property type="entry name" value="AAA_21"/>
    <property type="match status" value="1"/>
</dbReference>
<gene>
    <name evidence="2" type="ORF">DW682_04100</name>
</gene>
<accession>A0A414NGJ5</accession>
<feature type="domain" description="ATPase AAA-type core" evidence="1">
    <location>
        <begin position="53"/>
        <end position="366"/>
    </location>
</feature>
<dbReference type="GO" id="GO:0005524">
    <property type="term" value="F:ATP binding"/>
    <property type="evidence" value="ECO:0007669"/>
    <property type="project" value="UniProtKB-KW"/>
</dbReference>
<keyword evidence="2" id="KW-0067">ATP-binding</keyword>
<keyword evidence="2" id="KW-0547">Nucleotide-binding</keyword>
<dbReference type="EMBL" id="QSLJ01000001">
    <property type="protein sequence ID" value="RHF38868.1"/>
    <property type="molecule type" value="Genomic_DNA"/>
</dbReference>
<proteinExistence type="predicted"/>
<keyword evidence="3" id="KW-1185">Reference proteome</keyword>